<organism evidence="3 4">
    <name type="scientific">Toxocara canis</name>
    <name type="common">Canine roundworm</name>
    <dbReference type="NCBI Taxonomy" id="6265"/>
    <lineage>
        <taxon>Eukaryota</taxon>
        <taxon>Metazoa</taxon>
        <taxon>Ecdysozoa</taxon>
        <taxon>Nematoda</taxon>
        <taxon>Chromadorea</taxon>
        <taxon>Rhabditida</taxon>
        <taxon>Spirurina</taxon>
        <taxon>Ascaridomorpha</taxon>
        <taxon>Ascaridoidea</taxon>
        <taxon>Toxocaridae</taxon>
        <taxon>Toxocara</taxon>
    </lineage>
</organism>
<dbReference type="Proteomes" id="UP000050794">
    <property type="component" value="Unassembled WGS sequence"/>
</dbReference>
<evidence type="ECO:0000313" key="2">
    <source>
        <dbReference type="EMBL" id="VDM48750.1"/>
    </source>
</evidence>
<evidence type="ECO:0000313" key="3">
    <source>
        <dbReference type="Proteomes" id="UP000050794"/>
    </source>
</evidence>
<evidence type="ECO:0000256" key="1">
    <source>
        <dbReference type="SAM" id="Phobius"/>
    </source>
</evidence>
<protein>
    <submittedName>
        <fullName evidence="4">Secreted protein</fullName>
    </submittedName>
</protein>
<dbReference type="EMBL" id="UYWY01024435">
    <property type="protein sequence ID" value="VDM48750.1"/>
    <property type="molecule type" value="Genomic_DNA"/>
</dbReference>
<reference evidence="2 3" key="2">
    <citation type="submission" date="2018-11" db="EMBL/GenBank/DDBJ databases">
        <authorList>
            <consortium name="Pathogen Informatics"/>
        </authorList>
    </citation>
    <scope>NUCLEOTIDE SEQUENCE [LARGE SCALE GENOMIC DNA]</scope>
</reference>
<keyword evidence="1" id="KW-1133">Transmembrane helix</keyword>
<accession>A0A183V9K9</accession>
<dbReference type="WBParaSite" id="TCNE_0001743001-mRNA-1">
    <property type="protein sequence ID" value="TCNE_0001743001-mRNA-1"/>
    <property type="gene ID" value="TCNE_0001743001"/>
</dbReference>
<feature type="transmembrane region" description="Helical" evidence="1">
    <location>
        <begin position="12"/>
        <end position="34"/>
    </location>
</feature>
<reference evidence="4" key="1">
    <citation type="submission" date="2016-06" db="UniProtKB">
        <authorList>
            <consortium name="WormBaseParasite"/>
        </authorList>
    </citation>
    <scope>IDENTIFICATION</scope>
</reference>
<keyword evidence="1" id="KW-0472">Membrane</keyword>
<evidence type="ECO:0000313" key="4">
    <source>
        <dbReference type="WBParaSite" id="TCNE_0001743001-mRNA-1"/>
    </source>
</evidence>
<name>A0A183V9K9_TOXCA</name>
<gene>
    <name evidence="2" type="ORF">TCNE_LOCUS17429</name>
</gene>
<dbReference type="AlphaFoldDB" id="A0A183V9K9"/>
<proteinExistence type="predicted"/>
<sequence>MVVSAAKIVRMIANGIFVLLSSAGAAHVIVMFYICCVLDETLIEPSHQLRTSFHLCARKISYWLVMLFGR</sequence>
<keyword evidence="1" id="KW-0812">Transmembrane</keyword>
<keyword evidence="3" id="KW-1185">Reference proteome</keyword>